<sequence>MRITENTLDNVILQKLQKRLMMARRTADGNGNADSADPNQKMLKEIKCSLSGKAFTVRKVKALNISRLVRISGIVTRCSDFKPLMQVELAVYTCGFEIYQGLSECCGINNAKGKLILQLEYYALTWGPVWIVTSVIS</sequence>
<dbReference type="STRING" id="3469.A0A4Y7KG84"/>
<gene>
    <name evidence="1" type="ORF">C5167_034973</name>
</gene>
<proteinExistence type="predicted"/>
<name>A0A4Y7KG84_PAPSO</name>
<protein>
    <submittedName>
        <fullName evidence="1">Uncharacterized protein</fullName>
    </submittedName>
</protein>
<accession>A0A4Y7KG84</accession>
<dbReference type="Proteomes" id="UP000316621">
    <property type="component" value="Chromosome 7"/>
</dbReference>
<dbReference type="InterPro" id="IPR012340">
    <property type="entry name" value="NA-bd_OB-fold"/>
</dbReference>
<dbReference type="AlphaFoldDB" id="A0A4Y7KG84"/>
<dbReference type="Gramene" id="RZC71856">
    <property type="protein sequence ID" value="RZC71856"/>
    <property type="gene ID" value="C5167_034973"/>
</dbReference>
<dbReference type="EMBL" id="CM010721">
    <property type="protein sequence ID" value="RZC71856.1"/>
    <property type="molecule type" value="Genomic_DNA"/>
</dbReference>
<evidence type="ECO:0000313" key="1">
    <source>
        <dbReference type="EMBL" id="RZC71856.1"/>
    </source>
</evidence>
<dbReference type="SUPFAM" id="SSF50249">
    <property type="entry name" value="Nucleic acid-binding proteins"/>
    <property type="match status" value="1"/>
</dbReference>
<organism evidence="1 2">
    <name type="scientific">Papaver somniferum</name>
    <name type="common">Opium poppy</name>
    <dbReference type="NCBI Taxonomy" id="3469"/>
    <lineage>
        <taxon>Eukaryota</taxon>
        <taxon>Viridiplantae</taxon>
        <taxon>Streptophyta</taxon>
        <taxon>Embryophyta</taxon>
        <taxon>Tracheophyta</taxon>
        <taxon>Spermatophyta</taxon>
        <taxon>Magnoliopsida</taxon>
        <taxon>Ranunculales</taxon>
        <taxon>Papaveraceae</taxon>
        <taxon>Papaveroideae</taxon>
        <taxon>Papaver</taxon>
    </lineage>
</organism>
<keyword evidence="2" id="KW-1185">Reference proteome</keyword>
<evidence type="ECO:0000313" key="2">
    <source>
        <dbReference type="Proteomes" id="UP000316621"/>
    </source>
</evidence>
<reference evidence="1 2" key="1">
    <citation type="journal article" date="2018" name="Science">
        <title>The opium poppy genome and morphinan production.</title>
        <authorList>
            <person name="Guo L."/>
            <person name="Winzer T."/>
            <person name="Yang X."/>
            <person name="Li Y."/>
            <person name="Ning Z."/>
            <person name="He Z."/>
            <person name="Teodor R."/>
            <person name="Lu Y."/>
            <person name="Bowser T.A."/>
            <person name="Graham I.A."/>
            <person name="Ye K."/>
        </authorList>
    </citation>
    <scope>NUCLEOTIDE SEQUENCE [LARGE SCALE GENOMIC DNA]</scope>
    <source>
        <strain evidence="2">cv. HN1</strain>
        <tissue evidence="1">Leaves</tissue>
    </source>
</reference>